<gene>
    <name evidence="7 9" type="primary">gloB</name>
    <name evidence="9" type="ORF">WAE96_05045</name>
</gene>
<dbReference type="GO" id="GO:0004416">
    <property type="term" value="F:hydroxyacylglutathione hydrolase activity"/>
    <property type="evidence" value="ECO:0007669"/>
    <property type="project" value="UniProtKB-EC"/>
</dbReference>
<dbReference type="InterPro" id="IPR032282">
    <property type="entry name" value="HAGH_C"/>
</dbReference>
<name>A0ABU8EQE0_9GAMM</name>
<evidence type="ECO:0000256" key="6">
    <source>
        <dbReference type="ARBA" id="ARBA00022833"/>
    </source>
</evidence>
<evidence type="ECO:0000256" key="3">
    <source>
        <dbReference type="ARBA" id="ARBA00006759"/>
    </source>
</evidence>
<comment type="cofactor">
    <cofactor evidence="7">
        <name>Zn(2+)</name>
        <dbReference type="ChEBI" id="CHEBI:29105"/>
    </cofactor>
    <text evidence="7">Binds 2 Zn(2+) ions per subunit.</text>
</comment>
<evidence type="ECO:0000256" key="1">
    <source>
        <dbReference type="ARBA" id="ARBA00001623"/>
    </source>
</evidence>
<evidence type="ECO:0000313" key="10">
    <source>
        <dbReference type="Proteomes" id="UP001382455"/>
    </source>
</evidence>
<evidence type="ECO:0000256" key="2">
    <source>
        <dbReference type="ARBA" id="ARBA00004963"/>
    </source>
</evidence>
<dbReference type="InterPro" id="IPR050110">
    <property type="entry name" value="Glyoxalase_II_hydrolase"/>
</dbReference>
<dbReference type="Pfam" id="PF00753">
    <property type="entry name" value="Lactamase_B"/>
    <property type="match status" value="1"/>
</dbReference>
<dbReference type="EMBL" id="JBAWKS010000001">
    <property type="protein sequence ID" value="MEI4549082.1"/>
    <property type="molecule type" value="Genomic_DNA"/>
</dbReference>
<evidence type="ECO:0000313" key="9">
    <source>
        <dbReference type="EMBL" id="MEI4549082.1"/>
    </source>
</evidence>
<comment type="pathway">
    <text evidence="2 7">Secondary metabolite metabolism; methylglyoxal degradation; (R)-lactate from methylglyoxal: step 2/2.</text>
</comment>
<feature type="binding site" evidence="7">
    <location>
        <position position="59"/>
    </location>
    <ligand>
        <name>Zn(2+)</name>
        <dbReference type="ChEBI" id="CHEBI:29105"/>
        <label>2</label>
    </ligand>
</feature>
<evidence type="ECO:0000256" key="4">
    <source>
        <dbReference type="ARBA" id="ARBA00022723"/>
    </source>
</evidence>
<dbReference type="InterPro" id="IPR001279">
    <property type="entry name" value="Metallo-B-lactamas"/>
</dbReference>
<dbReference type="Gene3D" id="3.60.15.10">
    <property type="entry name" value="Ribonuclease Z/Hydroxyacylglutathione hydrolase-like"/>
    <property type="match status" value="1"/>
</dbReference>
<keyword evidence="6 7" id="KW-0862">Zinc</keyword>
<feature type="binding site" evidence="7">
    <location>
        <position position="131"/>
    </location>
    <ligand>
        <name>Zn(2+)</name>
        <dbReference type="ChEBI" id="CHEBI:29105"/>
        <label>2</label>
    </ligand>
</feature>
<dbReference type="CDD" id="cd07723">
    <property type="entry name" value="hydroxyacylglutathione_hydrolase_MBL-fold"/>
    <property type="match status" value="1"/>
</dbReference>
<evidence type="ECO:0000256" key="5">
    <source>
        <dbReference type="ARBA" id="ARBA00022801"/>
    </source>
</evidence>
<keyword evidence="10" id="KW-1185">Reference proteome</keyword>
<dbReference type="NCBIfam" id="TIGR03413">
    <property type="entry name" value="GSH_gloB"/>
    <property type="match status" value="1"/>
</dbReference>
<feature type="domain" description="Metallo-beta-lactamase" evidence="8">
    <location>
        <begin position="12"/>
        <end position="169"/>
    </location>
</feature>
<feature type="binding site" evidence="7">
    <location>
        <position position="57"/>
    </location>
    <ligand>
        <name>Zn(2+)</name>
        <dbReference type="ChEBI" id="CHEBI:29105"/>
        <label>1</label>
    </ligand>
</feature>
<comment type="catalytic activity">
    <reaction evidence="1 7">
        <text>an S-(2-hydroxyacyl)glutathione + H2O = a 2-hydroxy carboxylate + glutathione + H(+)</text>
        <dbReference type="Rhea" id="RHEA:21864"/>
        <dbReference type="ChEBI" id="CHEBI:15377"/>
        <dbReference type="ChEBI" id="CHEBI:15378"/>
        <dbReference type="ChEBI" id="CHEBI:57925"/>
        <dbReference type="ChEBI" id="CHEBI:58896"/>
        <dbReference type="ChEBI" id="CHEBI:71261"/>
        <dbReference type="EC" id="3.1.2.6"/>
    </reaction>
</comment>
<dbReference type="RefSeq" id="WP_336434764.1">
    <property type="nucleotide sequence ID" value="NZ_JBAWKS010000001.1"/>
</dbReference>
<accession>A0ABU8EQE0</accession>
<feature type="binding site" evidence="7">
    <location>
        <position position="60"/>
    </location>
    <ligand>
        <name>Zn(2+)</name>
        <dbReference type="ChEBI" id="CHEBI:29105"/>
        <label>2</label>
    </ligand>
</feature>
<evidence type="ECO:0000259" key="8">
    <source>
        <dbReference type="SMART" id="SM00849"/>
    </source>
</evidence>
<feature type="binding site" evidence="7">
    <location>
        <position position="55"/>
    </location>
    <ligand>
        <name>Zn(2+)</name>
        <dbReference type="ChEBI" id="CHEBI:29105"/>
        <label>1</label>
    </ligand>
</feature>
<keyword evidence="4 7" id="KW-0479">Metal-binding</keyword>
<comment type="similarity">
    <text evidence="3 7">Belongs to the metallo-beta-lactamase superfamily. Glyoxalase II family.</text>
</comment>
<dbReference type="PANTHER" id="PTHR43705">
    <property type="entry name" value="HYDROXYACYLGLUTATHIONE HYDROLASE"/>
    <property type="match status" value="1"/>
</dbReference>
<feature type="binding site" evidence="7">
    <location>
        <position position="114"/>
    </location>
    <ligand>
        <name>Zn(2+)</name>
        <dbReference type="ChEBI" id="CHEBI:29105"/>
        <label>1</label>
    </ligand>
</feature>
<dbReference type="PIRSF" id="PIRSF005457">
    <property type="entry name" value="Glx"/>
    <property type="match status" value="1"/>
</dbReference>
<comment type="subunit">
    <text evidence="7">Monomer.</text>
</comment>
<dbReference type="SUPFAM" id="SSF56281">
    <property type="entry name" value="Metallo-hydrolase/oxidoreductase"/>
    <property type="match status" value="1"/>
</dbReference>
<dbReference type="SMART" id="SM00849">
    <property type="entry name" value="Lactamase_B"/>
    <property type="match status" value="1"/>
</dbReference>
<protein>
    <recommendedName>
        <fullName evidence="7">Hydroxyacylglutathione hydrolase</fullName>
        <ecNumber evidence="7">3.1.2.6</ecNumber>
    </recommendedName>
    <alternativeName>
        <fullName evidence="7">Glyoxalase II</fullName>
        <shortName evidence="7">Glx II</shortName>
    </alternativeName>
</protein>
<evidence type="ECO:0000256" key="7">
    <source>
        <dbReference type="HAMAP-Rule" id="MF_01374"/>
    </source>
</evidence>
<comment type="function">
    <text evidence="7">Thiolesterase that catalyzes the hydrolysis of S-D-lactoyl-glutathione to form glutathione and D-lactic acid.</text>
</comment>
<feature type="binding site" evidence="7">
    <location>
        <position position="131"/>
    </location>
    <ligand>
        <name>Zn(2+)</name>
        <dbReference type="ChEBI" id="CHEBI:29105"/>
        <label>1</label>
    </ligand>
</feature>
<dbReference type="Proteomes" id="UP001382455">
    <property type="component" value="Unassembled WGS sequence"/>
</dbReference>
<dbReference type="EC" id="3.1.2.6" evidence="7"/>
<dbReference type="Pfam" id="PF16123">
    <property type="entry name" value="HAGH_C"/>
    <property type="match status" value="1"/>
</dbReference>
<dbReference type="HAMAP" id="MF_01374">
    <property type="entry name" value="Glyoxalase_2"/>
    <property type="match status" value="1"/>
</dbReference>
<proteinExistence type="inferred from homology"/>
<reference evidence="9 10" key="1">
    <citation type="submission" date="2023-12" db="EMBL/GenBank/DDBJ databases">
        <title>Friends and Foes: Symbiotic and Algicidal bacterial influence on Karenia brevis blooms.</title>
        <authorList>
            <person name="Fei C."/>
            <person name="Mohamed A.R."/>
            <person name="Booker A."/>
            <person name="Arshad M."/>
            <person name="Klass S."/>
            <person name="Ahn S."/>
            <person name="Gilbert P.M."/>
            <person name="Heil C.A."/>
            <person name="Martinez J.M."/>
            <person name="Amin S.A."/>
        </authorList>
    </citation>
    <scope>NUCLEOTIDE SEQUENCE [LARGE SCALE GENOMIC DNA]</scope>
    <source>
        <strain evidence="9 10">CE15</strain>
    </source>
</reference>
<organism evidence="9 10">
    <name type="scientific">Pseudoalteromonas spongiae</name>
    <dbReference type="NCBI Taxonomy" id="298657"/>
    <lineage>
        <taxon>Bacteria</taxon>
        <taxon>Pseudomonadati</taxon>
        <taxon>Pseudomonadota</taxon>
        <taxon>Gammaproteobacteria</taxon>
        <taxon>Alteromonadales</taxon>
        <taxon>Pseudoalteromonadaceae</taxon>
        <taxon>Pseudoalteromonas</taxon>
    </lineage>
</organism>
<feature type="binding site" evidence="7">
    <location>
        <position position="169"/>
    </location>
    <ligand>
        <name>Zn(2+)</name>
        <dbReference type="ChEBI" id="CHEBI:29105"/>
        <label>2</label>
    </ligand>
</feature>
<dbReference type="PANTHER" id="PTHR43705:SF1">
    <property type="entry name" value="HYDROXYACYLGLUTATHIONE HYDROLASE GLOB"/>
    <property type="match status" value="1"/>
</dbReference>
<dbReference type="InterPro" id="IPR035680">
    <property type="entry name" value="Clx_II_MBL"/>
</dbReference>
<dbReference type="InterPro" id="IPR036866">
    <property type="entry name" value="RibonucZ/Hydroxyglut_hydro"/>
</dbReference>
<sequence>MVQVIPIPAFNDNYIWALVNQDNKQLYVVDPGDAEPVLAFCCEHSLSLKGILITHHHWDHTNGVEKLVTKLNGLPVYGPSNSPFDGITHKLENDAVITLDELQLTLAIMHVPGHTLDHIAYYNENMVFCGDTLFNGGCGRLFEGTPTQMLTSLLRIAALPDSTQVYCTHEYTRANLDFAAYIEPDNHTLAAYRDELGKHSDISLPTTIEQQKAINPFLRTHEHNVRTSVLAKNSVTEINDVNVFAALRELKDNY</sequence>
<dbReference type="InterPro" id="IPR017782">
    <property type="entry name" value="Hydroxyacylglutathione_Hdrlase"/>
</dbReference>
<keyword evidence="5 7" id="KW-0378">Hydrolase</keyword>
<comment type="caution">
    <text evidence="9">The sequence shown here is derived from an EMBL/GenBank/DDBJ whole genome shotgun (WGS) entry which is preliminary data.</text>
</comment>